<sequence length="376" mass="41844">MSAVKGLLLVSHGETPIDIGQGEEYDTTKFICPPNISINLFETMGEFFSKNDGGLLSNLICQLNTTAGGIDPFLTAVQEHKIRLPQGTKDYFARRYLPNEVVPNMLFTLEDAITQVGLFDLSNSLGTHIIDLNQNAGPQWDIQFDADQEGTILGQKRVVDAPYSDVKPHWEYEHTSQSLSNICGRISQKAGGTLINLVVISCRGFTSKKLEFAKKSADEAKEFQDRVSSEYNEMFQSIDQIISDCSGRLGAIDPQIAQNALNFKTQLDTNMNYLVEGLKTISNYVYLGYEEFKDITVKIALQDHLNPRPFYELPADPNLYVPKSPGNIAARAHFGIQGGGSNYSTIYDPVTKKNININSNEGSKILNHYLEELKNN</sequence>
<dbReference type="EMBL" id="MN738873">
    <property type="protein sequence ID" value="QHT29244.1"/>
    <property type="molecule type" value="Genomic_DNA"/>
</dbReference>
<name>A0A6C0EJ79_9ZZZZ</name>
<proteinExistence type="predicted"/>
<protein>
    <submittedName>
        <fullName evidence="1">Uncharacterized protein</fullName>
    </submittedName>
</protein>
<dbReference type="AlphaFoldDB" id="A0A6C0EJ79"/>
<accession>A0A6C0EJ79</accession>
<organism evidence="1">
    <name type="scientific">viral metagenome</name>
    <dbReference type="NCBI Taxonomy" id="1070528"/>
    <lineage>
        <taxon>unclassified sequences</taxon>
        <taxon>metagenomes</taxon>
        <taxon>organismal metagenomes</taxon>
    </lineage>
</organism>
<evidence type="ECO:0000313" key="1">
    <source>
        <dbReference type="EMBL" id="QHT29244.1"/>
    </source>
</evidence>
<reference evidence="1" key="1">
    <citation type="journal article" date="2020" name="Nature">
        <title>Giant virus diversity and host interactions through global metagenomics.</title>
        <authorList>
            <person name="Schulz F."/>
            <person name="Roux S."/>
            <person name="Paez-Espino D."/>
            <person name="Jungbluth S."/>
            <person name="Walsh D.A."/>
            <person name="Denef V.J."/>
            <person name="McMahon K.D."/>
            <person name="Konstantinidis K.T."/>
            <person name="Eloe-Fadrosh E.A."/>
            <person name="Kyrpides N.C."/>
            <person name="Woyke T."/>
        </authorList>
    </citation>
    <scope>NUCLEOTIDE SEQUENCE</scope>
    <source>
        <strain evidence="1">GVMAG-M-3300001351-8</strain>
    </source>
</reference>